<evidence type="ECO:0000256" key="8">
    <source>
        <dbReference type="RuleBase" id="RU366009"/>
    </source>
</evidence>
<comment type="pathway">
    <text evidence="1 8">Purine metabolism; guanine degradation; xanthine from guanine: step 1/1.</text>
</comment>
<evidence type="ECO:0000256" key="4">
    <source>
        <dbReference type="ARBA" id="ARBA00022723"/>
    </source>
</evidence>
<feature type="domain" description="Amidohydrolase-related" evidence="9">
    <location>
        <begin position="68"/>
        <end position="427"/>
    </location>
</feature>
<evidence type="ECO:0000259" key="9">
    <source>
        <dbReference type="Pfam" id="PF01979"/>
    </source>
</evidence>
<reference evidence="10" key="2">
    <citation type="submission" date="2023-04" db="EMBL/GenBank/DDBJ databases">
        <authorList>
            <person name="Beletskiy A.V."/>
            <person name="Mardanov A.V."/>
            <person name="Ravin N.V."/>
        </authorList>
    </citation>
    <scope>NUCLEOTIDE SEQUENCE</scope>
    <source>
        <strain evidence="10">GKL-01</strain>
    </source>
</reference>
<evidence type="ECO:0000256" key="2">
    <source>
        <dbReference type="ARBA" id="ARBA00006745"/>
    </source>
</evidence>
<accession>A0AA95KJ13</accession>
<comment type="function">
    <text evidence="8">Catalyzes the hydrolytic deamination of guanine, producing xanthine and ammonia.</text>
</comment>
<evidence type="ECO:0000256" key="6">
    <source>
        <dbReference type="ARBA" id="ARBA00022833"/>
    </source>
</evidence>
<dbReference type="KEGG" id="tdu:QJT80_08125"/>
<proteinExistence type="inferred from homology"/>
<dbReference type="Proteomes" id="UP001300672">
    <property type="component" value="Chromosome"/>
</dbReference>
<dbReference type="EC" id="3.5.4.3" evidence="3 7"/>
<dbReference type="CDD" id="cd01303">
    <property type="entry name" value="GDEase"/>
    <property type="match status" value="1"/>
</dbReference>
<dbReference type="EMBL" id="CP124755">
    <property type="protein sequence ID" value="WGZ89478.1"/>
    <property type="molecule type" value="Genomic_DNA"/>
</dbReference>
<dbReference type="NCBIfam" id="TIGR02967">
    <property type="entry name" value="guan_deamin"/>
    <property type="match status" value="1"/>
</dbReference>
<evidence type="ECO:0000256" key="3">
    <source>
        <dbReference type="ARBA" id="ARBA00012781"/>
    </source>
</evidence>
<evidence type="ECO:0000256" key="7">
    <source>
        <dbReference type="NCBIfam" id="TIGR02967"/>
    </source>
</evidence>
<dbReference type="AlphaFoldDB" id="A0AA95KJ13"/>
<protein>
    <recommendedName>
        <fullName evidence="3 7">Guanine deaminase</fullName>
        <shortName evidence="8">Guanase</shortName>
        <ecNumber evidence="3 7">3.5.4.3</ecNumber>
    </recommendedName>
    <alternativeName>
        <fullName evidence="8">Guanine aminohydrolase</fullName>
    </alternativeName>
</protein>
<dbReference type="PANTHER" id="PTHR11271:SF6">
    <property type="entry name" value="GUANINE DEAMINASE"/>
    <property type="match status" value="1"/>
</dbReference>
<evidence type="ECO:0000256" key="5">
    <source>
        <dbReference type="ARBA" id="ARBA00022801"/>
    </source>
</evidence>
<dbReference type="Pfam" id="PF01979">
    <property type="entry name" value="Amidohydro_1"/>
    <property type="match status" value="1"/>
</dbReference>
<gene>
    <name evidence="10" type="primary">guaD</name>
    <name evidence="10" type="ORF">QJT80_08125</name>
</gene>
<organism evidence="10">
    <name type="scientific">Candidatus Thiocaldithrix dubininis</name>
    <dbReference type="NCBI Taxonomy" id="3080823"/>
    <lineage>
        <taxon>Bacteria</taxon>
        <taxon>Pseudomonadati</taxon>
        <taxon>Pseudomonadota</taxon>
        <taxon>Gammaproteobacteria</taxon>
        <taxon>Thiotrichales</taxon>
        <taxon>Thiotrichaceae</taxon>
        <taxon>Candidatus Thiocaldithrix</taxon>
    </lineage>
</organism>
<comment type="similarity">
    <text evidence="2 8">Belongs to the metallo-dependent hydrolases superfamily. ATZ/TRZ family.</text>
</comment>
<dbReference type="InterPro" id="IPR014311">
    <property type="entry name" value="Guanine_deaminase"/>
</dbReference>
<name>A0AA95KJ13_9GAMM</name>
<dbReference type="SUPFAM" id="SSF51556">
    <property type="entry name" value="Metallo-dependent hydrolases"/>
    <property type="match status" value="1"/>
</dbReference>
<dbReference type="PANTHER" id="PTHR11271">
    <property type="entry name" value="GUANINE DEAMINASE"/>
    <property type="match status" value="1"/>
</dbReference>
<dbReference type="FunFam" id="3.20.20.140:FF:000022">
    <property type="entry name" value="Guanine deaminase"/>
    <property type="match status" value="1"/>
</dbReference>
<dbReference type="GO" id="GO:0006147">
    <property type="term" value="P:guanine catabolic process"/>
    <property type="evidence" value="ECO:0007669"/>
    <property type="project" value="UniProtKB-UniRule"/>
</dbReference>
<dbReference type="SUPFAM" id="SSF51338">
    <property type="entry name" value="Composite domain of metallo-dependent hydrolases"/>
    <property type="match status" value="1"/>
</dbReference>
<comment type="cofactor">
    <cofactor evidence="8">
        <name>Zn(2+)</name>
        <dbReference type="ChEBI" id="CHEBI:29105"/>
    </cofactor>
    <text evidence="8">Binds 1 zinc ion per subunit.</text>
</comment>
<dbReference type="NCBIfam" id="NF006679">
    <property type="entry name" value="PRK09228.1"/>
    <property type="match status" value="1"/>
</dbReference>
<dbReference type="InterPro" id="IPR051607">
    <property type="entry name" value="Metallo-dep_hydrolases"/>
</dbReference>
<dbReference type="Gene3D" id="3.20.20.140">
    <property type="entry name" value="Metal-dependent hydrolases"/>
    <property type="match status" value="1"/>
</dbReference>
<comment type="catalytic activity">
    <reaction evidence="8">
        <text>guanine + H2O + H(+) = xanthine + NH4(+)</text>
        <dbReference type="Rhea" id="RHEA:14665"/>
        <dbReference type="ChEBI" id="CHEBI:15377"/>
        <dbReference type="ChEBI" id="CHEBI:15378"/>
        <dbReference type="ChEBI" id="CHEBI:16235"/>
        <dbReference type="ChEBI" id="CHEBI:17712"/>
        <dbReference type="ChEBI" id="CHEBI:28938"/>
        <dbReference type="EC" id="3.5.4.3"/>
    </reaction>
</comment>
<dbReference type="GO" id="GO:0008892">
    <property type="term" value="F:guanine deaminase activity"/>
    <property type="evidence" value="ECO:0007669"/>
    <property type="project" value="UniProtKB-UniRule"/>
</dbReference>
<keyword evidence="6 8" id="KW-0862">Zinc</keyword>
<keyword evidence="4 8" id="KW-0479">Metal-binding</keyword>
<dbReference type="GO" id="GO:0008270">
    <property type="term" value="F:zinc ion binding"/>
    <property type="evidence" value="ECO:0007669"/>
    <property type="project" value="UniProtKB-UniRule"/>
</dbReference>
<sequence length="432" mass="48505">MTLKAYRAAILHCLDDPGLTLPARNIEYFADGILIIENGYVQQVGDAATLLAQLPHECELIEYPQHLIIPGLIDLHIHYPQTDMITAYGEQLLPWLEQYTFPTEREFADTQHAQAVTQFFLDELLRNGTTSAVVYGTVHPQSVDVLFEQAYQRNLRLIAGKVMMDCYCPPYLQDTPESSYEQSKELIEKWQGKGRLAYAVTPRFAPTSSDAQLQQAQRLLSEYPEVYLQTHLAENKQEVAWVHSLFPQARSYLAVYEHYQFVKPRSIFAHCIYLDQPDKQLMAQKGASIAFCPSSNLFMGSGLFDLHAAKSAGIRVGLGTDVGAGTSFNLLQTYQDAYKVTQLLEQNISAFQGLYLATLGAAQALYMEDKVGNFSAGKEADFVVLDLTATPLMQRRLQHTTSLHEQLFALMMLADNRVVSATYIMGEAAYCK</sequence>
<reference evidence="10" key="1">
    <citation type="journal article" date="2023" name="Int. J. Mol. Sci.">
        <title>Metagenomics Revealed a New Genus 'Candidatus Thiocaldithrix dubininis' gen. nov., sp. nov. and a New Species 'Candidatus Thiothrix putei' sp. nov. in the Family Thiotrichaceae, Some Members of Which Have Traits of Both Na+- and H+-Motive Energetics.</title>
        <authorList>
            <person name="Ravin N.V."/>
            <person name="Muntyan M.S."/>
            <person name="Smolyakov D.D."/>
            <person name="Rudenko T.S."/>
            <person name="Beletsky A.V."/>
            <person name="Mardanov A.V."/>
            <person name="Grabovich M.Y."/>
        </authorList>
    </citation>
    <scope>NUCLEOTIDE SEQUENCE</scope>
    <source>
        <strain evidence="10">GKL-01</strain>
    </source>
</reference>
<dbReference type="InterPro" id="IPR006680">
    <property type="entry name" value="Amidohydro-rel"/>
</dbReference>
<keyword evidence="5 8" id="KW-0378">Hydrolase</keyword>
<dbReference type="InterPro" id="IPR011059">
    <property type="entry name" value="Metal-dep_hydrolase_composite"/>
</dbReference>
<evidence type="ECO:0000256" key="1">
    <source>
        <dbReference type="ARBA" id="ARBA00004984"/>
    </source>
</evidence>
<evidence type="ECO:0000313" key="10">
    <source>
        <dbReference type="EMBL" id="WGZ89478.1"/>
    </source>
</evidence>
<dbReference type="Gene3D" id="2.30.40.10">
    <property type="entry name" value="Urease, subunit C, domain 1"/>
    <property type="match status" value="1"/>
</dbReference>
<dbReference type="GO" id="GO:0005829">
    <property type="term" value="C:cytosol"/>
    <property type="evidence" value="ECO:0007669"/>
    <property type="project" value="TreeGrafter"/>
</dbReference>
<dbReference type="InterPro" id="IPR032466">
    <property type="entry name" value="Metal_Hydrolase"/>
</dbReference>